<accession>Q30VL4</accession>
<dbReference type="AlphaFoldDB" id="Q30VL4"/>
<dbReference type="STRING" id="207559.Dde_3489"/>
<dbReference type="NCBIfam" id="NF005556">
    <property type="entry name" value="PRK07226.1"/>
    <property type="match status" value="1"/>
</dbReference>
<dbReference type="Gene3D" id="3.20.20.70">
    <property type="entry name" value="Aldolase class I"/>
    <property type="match status" value="1"/>
</dbReference>
<dbReference type="GO" id="GO:0016740">
    <property type="term" value="F:transferase activity"/>
    <property type="evidence" value="ECO:0007669"/>
    <property type="project" value="UniProtKB-KW"/>
</dbReference>
<dbReference type="PANTHER" id="PTHR47916">
    <property type="entry name" value="FRUCTOSE-BISPHOSPHATE ALDOLASE CLASS 1"/>
    <property type="match status" value="1"/>
</dbReference>
<dbReference type="GO" id="GO:0004332">
    <property type="term" value="F:fructose-bisphosphate aldolase activity"/>
    <property type="evidence" value="ECO:0007669"/>
    <property type="project" value="InterPro"/>
</dbReference>
<dbReference type="NCBIfam" id="TIGR01949">
    <property type="entry name" value="ADH_synth"/>
    <property type="match status" value="1"/>
</dbReference>
<dbReference type="RefSeq" id="WP_011369186.1">
    <property type="nucleotide sequence ID" value="NC_007519.1"/>
</dbReference>
<sequence length="271" mass="28778">MHIGKRIRIERLFNRTTGRTIIVPLDHGVSVGPIDGLVDMRDTVNQVAEGGADAVLMHKGLVRCGHREGGRDVGLIVHLSGSTGLSPIPNSKILCATVEDAIKHGADGISVHVNLGDPNEREMLGDLGRVSAVAAEWGMPLLAMMYARGPEVKDPYDGMVVAHCARVAVELGADVVKVPYTGDMDSFSRVVEACCVPVVIAGGPKLDSTRSLLQIVHDSVRAGGAGLSIGRNIFQHERPRALVKALRGLVHEDWDVEQALETVGGCAPEGE</sequence>
<evidence type="ECO:0000256" key="2">
    <source>
        <dbReference type="ARBA" id="ARBA00022679"/>
    </source>
</evidence>
<dbReference type="CDD" id="cd00958">
    <property type="entry name" value="DhnA"/>
    <property type="match status" value="1"/>
</dbReference>
<keyword evidence="2" id="KW-0808">Transferase</keyword>
<evidence type="ECO:0000256" key="6">
    <source>
        <dbReference type="PIRSR" id="PIRSR038992-1"/>
    </source>
</evidence>
<dbReference type="InterPro" id="IPR010210">
    <property type="entry name" value="ADH_synthase"/>
</dbReference>
<dbReference type="KEGG" id="dde:Dde_3489"/>
<feature type="active site" description="Schiff-base intermediate with dihydroxyacetone-P" evidence="6">
    <location>
        <position position="177"/>
    </location>
</feature>
<dbReference type="GO" id="GO:0009073">
    <property type="term" value="P:aromatic amino acid family biosynthetic process"/>
    <property type="evidence" value="ECO:0007669"/>
    <property type="project" value="UniProtKB-KW"/>
</dbReference>
<keyword evidence="7" id="KW-0456">Lyase</keyword>
<dbReference type="PIRSF" id="PIRSF038992">
    <property type="entry name" value="Aldolase_Ia"/>
    <property type="match status" value="1"/>
</dbReference>
<keyword evidence="8" id="KW-1185">Reference proteome</keyword>
<dbReference type="PANTHER" id="PTHR47916:SF1">
    <property type="entry name" value="3-HYDROXY-5-PHOSPHONOOXYPENTANE-2,4-DIONE THIOLASE"/>
    <property type="match status" value="1"/>
</dbReference>
<evidence type="ECO:0000313" key="7">
    <source>
        <dbReference type="EMBL" id="ABB40282.1"/>
    </source>
</evidence>
<dbReference type="SUPFAM" id="SSF51569">
    <property type="entry name" value="Aldolase"/>
    <property type="match status" value="1"/>
</dbReference>
<dbReference type="GO" id="GO:0016836">
    <property type="term" value="F:hydro-lyase activity"/>
    <property type="evidence" value="ECO:0007669"/>
    <property type="project" value="InterPro"/>
</dbReference>
<dbReference type="HOGENOM" id="CLU_057069_2_0_7"/>
<evidence type="ECO:0000256" key="1">
    <source>
        <dbReference type="ARBA" id="ARBA00022605"/>
    </source>
</evidence>
<dbReference type="Pfam" id="PF01791">
    <property type="entry name" value="DeoC"/>
    <property type="match status" value="1"/>
</dbReference>
<name>Q30VL4_OLEA2</name>
<keyword evidence="4" id="KW-0704">Schiff base</keyword>
<dbReference type="InterPro" id="IPR050456">
    <property type="entry name" value="DeoC/FbaB_aldolase"/>
</dbReference>
<gene>
    <name evidence="7" type="ordered locus">Dde_3489</name>
</gene>
<evidence type="ECO:0000256" key="4">
    <source>
        <dbReference type="ARBA" id="ARBA00023270"/>
    </source>
</evidence>
<dbReference type="Proteomes" id="UP000002710">
    <property type="component" value="Chromosome"/>
</dbReference>
<reference evidence="7 8" key="1">
    <citation type="journal article" date="2011" name="J. Bacteriol.">
        <title>Complete genome sequence and updated annotation of Desulfovibrio alaskensis G20.</title>
        <authorList>
            <person name="Hauser L.J."/>
            <person name="Land M.L."/>
            <person name="Brown S.D."/>
            <person name="Larimer F."/>
            <person name="Keller K.L."/>
            <person name="Rapp-Giles B.J."/>
            <person name="Price M.N."/>
            <person name="Lin M."/>
            <person name="Bruce D.C."/>
            <person name="Detter J.C."/>
            <person name="Tapia R."/>
            <person name="Han C.S."/>
            <person name="Goodwin L.A."/>
            <person name="Cheng J.F."/>
            <person name="Pitluck S."/>
            <person name="Copeland A."/>
            <person name="Lucas S."/>
            <person name="Nolan M."/>
            <person name="Lapidus A.L."/>
            <person name="Palumbo A.V."/>
            <person name="Wall J.D."/>
        </authorList>
    </citation>
    <scope>NUCLEOTIDE SEQUENCE [LARGE SCALE GENOMIC DNA]</scope>
    <source>
        <strain evidence="8">ATCC BAA 1058 / DSM 17464 / G20</strain>
    </source>
</reference>
<keyword evidence="1" id="KW-0028">Amino-acid biosynthesis</keyword>
<dbReference type="EMBL" id="CP000112">
    <property type="protein sequence ID" value="ABB40282.1"/>
    <property type="molecule type" value="Genomic_DNA"/>
</dbReference>
<dbReference type="HAMAP" id="MF_00960">
    <property type="entry name" value="ADH_synthase"/>
    <property type="match status" value="1"/>
</dbReference>
<organism evidence="7 8">
    <name type="scientific">Oleidesulfovibrio alaskensis (strain ATCC BAA-1058 / DSM 17464 / G20)</name>
    <name type="common">Desulfovibrio alaskensis</name>
    <dbReference type="NCBI Taxonomy" id="207559"/>
    <lineage>
        <taxon>Bacteria</taxon>
        <taxon>Pseudomonadati</taxon>
        <taxon>Thermodesulfobacteriota</taxon>
        <taxon>Desulfovibrionia</taxon>
        <taxon>Desulfovibrionales</taxon>
        <taxon>Desulfovibrionaceae</taxon>
        <taxon>Oleidesulfovibrio</taxon>
    </lineage>
</organism>
<dbReference type="InterPro" id="IPR002915">
    <property type="entry name" value="DeoC/FbaB/LacD_aldolase"/>
</dbReference>
<evidence type="ECO:0000256" key="5">
    <source>
        <dbReference type="NCBIfam" id="TIGR01949"/>
    </source>
</evidence>
<protein>
    <recommendedName>
        <fullName evidence="5">2-amino-3,7-dideoxy-D-threo-hept-6-ulosonate synthase</fullName>
        <ecNumber evidence="5">2.2.1.10</ecNumber>
    </recommendedName>
</protein>
<dbReference type="InterPro" id="IPR013785">
    <property type="entry name" value="Aldolase_TIM"/>
</dbReference>
<evidence type="ECO:0000313" key="8">
    <source>
        <dbReference type="Proteomes" id="UP000002710"/>
    </source>
</evidence>
<dbReference type="eggNOG" id="COG1830">
    <property type="taxonomic scope" value="Bacteria"/>
</dbReference>
<keyword evidence="3" id="KW-0057">Aromatic amino acid biosynthesis</keyword>
<evidence type="ECO:0000256" key="3">
    <source>
        <dbReference type="ARBA" id="ARBA00023141"/>
    </source>
</evidence>
<dbReference type="InterPro" id="IPR041720">
    <property type="entry name" value="FbaB-like"/>
</dbReference>
<dbReference type="EC" id="2.2.1.10" evidence="5"/>
<proteinExistence type="inferred from homology"/>
<dbReference type="GO" id="GO:0008652">
    <property type="term" value="P:amino acid biosynthetic process"/>
    <property type="evidence" value="ECO:0007669"/>
    <property type="project" value="UniProtKB-KW"/>
</dbReference>
<feature type="active site" description="Proton donor" evidence="6">
    <location>
        <position position="146"/>
    </location>
</feature>
<dbReference type="SMART" id="SM01133">
    <property type="entry name" value="DeoC"/>
    <property type="match status" value="1"/>
</dbReference>